<gene>
    <name evidence="1" type="ORF">ALC62_09479</name>
</gene>
<evidence type="ECO:0000313" key="2">
    <source>
        <dbReference type="Proteomes" id="UP000078542"/>
    </source>
</evidence>
<evidence type="ECO:0000313" key="1">
    <source>
        <dbReference type="EMBL" id="KYM99859.1"/>
    </source>
</evidence>
<sequence length="67" mass="7734">MPILRTRLKYNGNVKSEEVSTIVNTAKRASIMSILYDDQQNTILPLLTNFRLSSFRIADNDDEEEED</sequence>
<dbReference type="AlphaFoldDB" id="A0A195CGK3"/>
<name>A0A195CGK3_9HYME</name>
<dbReference type="EMBL" id="KQ977791">
    <property type="protein sequence ID" value="KYM99859.1"/>
    <property type="molecule type" value="Genomic_DNA"/>
</dbReference>
<reference evidence="1 2" key="1">
    <citation type="submission" date="2016-03" db="EMBL/GenBank/DDBJ databases">
        <title>Cyphomyrmex costatus WGS genome.</title>
        <authorList>
            <person name="Nygaard S."/>
            <person name="Hu H."/>
            <person name="Boomsma J."/>
            <person name="Zhang G."/>
        </authorList>
    </citation>
    <scope>NUCLEOTIDE SEQUENCE [LARGE SCALE GENOMIC DNA]</scope>
    <source>
        <strain evidence="1">MS0001</strain>
        <tissue evidence="1">Whole body</tissue>
    </source>
</reference>
<organism evidence="1 2">
    <name type="scientific">Cyphomyrmex costatus</name>
    <dbReference type="NCBI Taxonomy" id="456900"/>
    <lineage>
        <taxon>Eukaryota</taxon>
        <taxon>Metazoa</taxon>
        <taxon>Ecdysozoa</taxon>
        <taxon>Arthropoda</taxon>
        <taxon>Hexapoda</taxon>
        <taxon>Insecta</taxon>
        <taxon>Pterygota</taxon>
        <taxon>Neoptera</taxon>
        <taxon>Endopterygota</taxon>
        <taxon>Hymenoptera</taxon>
        <taxon>Apocrita</taxon>
        <taxon>Aculeata</taxon>
        <taxon>Formicoidea</taxon>
        <taxon>Formicidae</taxon>
        <taxon>Myrmicinae</taxon>
        <taxon>Cyphomyrmex</taxon>
    </lineage>
</organism>
<accession>A0A195CGK3</accession>
<dbReference type="Proteomes" id="UP000078542">
    <property type="component" value="Unassembled WGS sequence"/>
</dbReference>
<keyword evidence="2" id="KW-1185">Reference proteome</keyword>
<proteinExistence type="predicted"/>
<protein>
    <submittedName>
        <fullName evidence="1">Uncharacterized protein</fullName>
    </submittedName>
</protein>